<organism evidence="1">
    <name type="scientific">Arundo donax</name>
    <name type="common">Giant reed</name>
    <name type="synonym">Donax arundinaceus</name>
    <dbReference type="NCBI Taxonomy" id="35708"/>
    <lineage>
        <taxon>Eukaryota</taxon>
        <taxon>Viridiplantae</taxon>
        <taxon>Streptophyta</taxon>
        <taxon>Embryophyta</taxon>
        <taxon>Tracheophyta</taxon>
        <taxon>Spermatophyta</taxon>
        <taxon>Magnoliopsida</taxon>
        <taxon>Liliopsida</taxon>
        <taxon>Poales</taxon>
        <taxon>Poaceae</taxon>
        <taxon>PACMAD clade</taxon>
        <taxon>Arundinoideae</taxon>
        <taxon>Arundineae</taxon>
        <taxon>Arundo</taxon>
    </lineage>
</organism>
<dbReference type="EMBL" id="GBRH01170697">
    <property type="protein sequence ID" value="JAE27199.1"/>
    <property type="molecule type" value="Transcribed_RNA"/>
</dbReference>
<reference evidence="1" key="1">
    <citation type="submission" date="2014-09" db="EMBL/GenBank/DDBJ databases">
        <authorList>
            <person name="Magalhaes I.L.F."/>
            <person name="Oliveira U."/>
            <person name="Santos F.R."/>
            <person name="Vidigal T.H.D.A."/>
            <person name="Brescovit A.D."/>
            <person name="Santos A.J."/>
        </authorList>
    </citation>
    <scope>NUCLEOTIDE SEQUENCE</scope>
    <source>
        <tissue evidence="1">Shoot tissue taken approximately 20 cm above the soil surface</tissue>
    </source>
</reference>
<accession>A0A0A9GUJ0</accession>
<sequence>MQFPENLKANKIPDFRLLKTTTKHPPQNQMLILYTTKAATLTI</sequence>
<name>A0A0A9GUJ0_ARUDO</name>
<reference evidence="1" key="2">
    <citation type="journal article" date="2015" name="Data Brief">
        <title>Shoot transcriptome of the giant reed, Arundo donax.</title>
        <authorList>
            <person name="Barrero R.A."/>
            <person name="Guerrero F.D."/>
            <person name="Moolhuijzen P."/>
            <person name="Goolsby J.A."/>
            <person name="Tidwell J."/>
            <person name="Bellgard S.E."/>
            <person name="Bellgard M.I."/>
        </authorList>
    </citation>
    <scope>NUCLEOTIDE SEQUENCE</scope>
    <source>
        <tissue evidence="1">Shoot tissue taken approximately 20 cm above the soil surface</tissue>
    </source>
</reference>
<dbReference type="AlphaFoldDB" id="A0A0A9GUJ0"/>
<proteinExistence type="predicted"/>
<evidence type="ECO:0000313" key="1">
    <source>
        <dbReference type="EMBL" id="JAE27199.1"/>
    </source>
</evidence>
<protein>
    <submittedName>
        <fullName evidence="1">Uncharacterized protein</fullName>
    </submittedName>
</protein>